<comment type="caution">
    <text evidence="1">The sequence shown here is derived from an EMBL/GenBank/DDBJ whole genome shotgun (WGS) entry which is preliminary data.</text>
</comment>
<dbReference type="SUPFAM" id="SSF89807">
    <property type="entry name" value="Dodecin-like"/>
    <property type="match status" value="1"/>
</dbReference>
<dbReference type="Gene3D" id="3.30.1660.10">
    <property type="entry name" value="Flavin-binding protein dodecin"/>
    <property type="match status" value="1"/>
</dbReference>
<evidence type="ECO:0000313" key="1">
    <source>
        <dbReference type="EMBL" id="KEZ77803.1"/>
    </source>
</evidence>
<dbReference type="EMBL" id="APNK01000009">
    <property type="protein sequence ID" value="KEZ77803.1"/>
    <property type="molecule type" value="Genomic_DNA"/>
</dbReference>
<dbReference type="InterPro" id="IPR050049">
    <property type="entry name" value="Dodecin_bact"/>
</dbReference>
<dbReference type="Pfam" id="PF07311">
    <property type="entry name" value="Dodecin"/>
    <property type="match status" value="1"/>
</dbReference>
<dbReference type="STRING" id="1304275.C41B8_08305"/>
<dbReference type="InterPro" id="IPR009923">
    <property type="entry name" value="Dodecin"/>
</dbReference>
<dbReference type="InterPro" id="IPR036694">
    <property type="entry name" value="Dodecin-like_sf"/>
</dbReference>
<dbReference type="OrthoDB" id="9805889at2"/>
<name>A0A084IM69_SALHC</name>
<sequence>MSDNVYKSIELTGSSETSQEDAVRKAVAEASKSIKNMRWFQVVDTRGHIEDDEIAHWQVTVKIGFTLAS</sequence>
<reference evidence="1 2" key="1">
    <citation type="submission" date="2013-03" db="EMBL/GenBank/DDBJ databases">
        <title>Salinisphaera hydrothermalis C41B8 Genome Sequencing.</title>
        <authorList>
            <person name="Li C."/>
            <person name="Lai Q."/>
            <person name="Shao Z."/>
        </authorList>
    </citation>
    <scope>NUCLEOTIDE SEQUENCE [LARGE SCALE GENOMIC DNA]</scope>
    <source>
        <strain evidence="1 2">C41B8</strain>
    </source>
</reference>
<dbReference type="eggNOG" id="COG3360">
    <property type="taxonomic scope" value="Bacteria"/>
</dbReference>
<proteinExistence type="predicted"/>
<dbReference type="InterPro" id="IPR025543">
    <property type="entry name" value="Dodecin-like"/>
</dbReference>
<dbReference type="PANTHER" id="PTHR39324:SF1">
    <property type="entry name" value="CALCIUM DODECIN"/>
    <property type="match status" value="1"/>
</dbReference>
<keyword evidence="2" id="KW-1185">Reference proteome</keyword>
<accession>A0A084IM69</accession>
<evidence type="ECO:0008006" key="3">
    <source>
        <dbReference type="Google" id="ProtNLM"/>
    </source>
</evidence>
<dbReference type="RefSeq" id="WP_037336536.1">
    <property type="nucleotide sequence ID" value="NZ_APNK01000009.1"/>
</dbReference>
<evidence type="ECO:0000313" key="2">
    <source>
        <dbReference type="Proteomes" id="UP000028302"/>
    </source>
</evidence>
<dbReference type="PANTHER" id="PTHR39324">
    <property type="entry name" value="CALCIUM DODECIN"/>
    <property type="match status" value="1"/>
</dbReference>
<organism evidence="1 2">
    <name type="scientific">Salinisphaera hydrothermalis (strain C41B8)</name>
    <dbReference type="NCBI Taxonomy" id="1304275"/>
    <lineage>
        <taxon>Bacteria</taxon>
        <taxon>Pseudomonadati</taxon>
        <taxon>Pseudomonadota</taxon>
        <taxon>Gammaproteobacteria</taxon>
        <taxon>Salinisphaerales</taxon>
        <taxon>Salinisphaeraceae</taxon>
        <taxon>Salinisphaera</taxon>
    </lineage>
</organism>
<dbReference type="Proteomes" id="UP000028302">
    <property type="component" value="Unassembled WGS sequence"/>
</dbReference>
<dbReference type="AlphaFoldDB" id="A0A084IM69"/>
<protein>
    <recommendedName>
        <fullName evidence="3">Dodecin domain-containing protein</fullName>
    </recommendedName>
</protein>
<gene>
    <name evidence="1" type="ORF">C41B8_08305</name>
</gene>
<dbReference type="NCBIfam" id="NF043052">
    <property type="entry name" value="DodecBact"/>
    <property type="match status" value="1"/>
</dbReference>